<sequence length="77" mass="8956">MSPLLLTALLLFPAVLFDAAESCRRKCRIVGSLCDLRKVTCCDGLICKRLNRRYPTINYGECIFDRKRLMMGWTDFY</sequence>
<gene>
    <name evidence="2" type="ORF">EgrG_000354300</name>
</gene>
<dbReference type="EMBL" id="LK028586">
    <property type="protein sequence ID" value="CDS22339.1"/>
    <property type="molecule type" value="Genomic_DNA"/>
</dbReference>
<accession>A0A068WRE0</accession>
<evidence type="ECO:0000313" key="3">
    <source>
        <dbReference type="Proteomes" id="UP000492820"/>
    </source>
</evidence>
<dbReference type="WBParaSite" id="EgrG_000354300">
    <property type="protein sequence ID" value="EgrG_000354300"/>
    <property type="gene ID" value="EgrG_000354300"/>
</dbReference>
<evidence type="ECO:0000313" key="4">
    <source>
        <dbReference type="WBParaSite" id="EgrG_000354300"/>
    </source>
</evidence>
<feature type="signal peptide" evidence="1">
    <location>
        <begin position="1"/>
        <end position="19"/>
    </location>
</feature>
<reference evidence="2" key="2">
    <citation type="submission" date="2014-06" db="EMBL/GenBank/DDBJ databases">
        <authorList>
            <person name="Aslett M."/>
        </authorList>
    </citation>
    <scope>NUCLEOTIDE SEQUENCE</scope>
</reference>
<reference evidence="2 3" key="1">
    <citation type="journal article" date="2013" name="Nature">
        <title>The genomes of four tapeworm species reveal adaptations to parasitism.</title>
        <authorList>
            <person name="Tsai I.J."/>
            <person name="Zarowiecki M."/>
            <person name="Holroyd N."/>
            <person name="Garciarrubio A."/>
            <person name="Sanchez-Flores A."/>
            <person name="Brooks K.L."/>
            <person name="Tracey A."/>
            <person name="Bobes R.J."/>
            <person name="Fragoso G."/>
            <person name="Sciutto E."/>
            <person name="Aslett M."/>
            <person name="Beasley H."/>
            <person name="Bennett H.M."/>
            <person name="Cai J."/>
            <person name="Camicia F."/>
            <person name="Clark R."/>
            <person name="Cucher M."/>
            <person name="De Silva N."/>
            <person name="Day T.A."/>
            <person name="Deplazes P."/>
            <person name="Estrada K."/>
            <person name="Fernandez C."/>
            <person name="Holland P.W."/>
            <person name="Hou J."/>
            <person name="Hu S."/>
            <person name="Huckvale T."/>
            <person name="Hung S.S."/>
            <person name="Kamenetzky L."/>
            <person name="Keane J.A."/>
            <person name="Kiss F."/>
            <person name="Koziol U."/>
            <person name="Lambert O."/>
            <person name="Liu K."/>
            <person name="Luo X."/>
            <person name="Luo Y."/>
            <person name="Macchiaroli N."/>
            <person name="Nichol S."/>
            <person name="Paps J."/>
            <person name="Parkinson J."/>
            <person name="Pouchkina-Stantcheva N."/>
            <person name="Riddiford N."/>
            <person name="Rosenzvit M."/>
            <person name="Salinas G."/>
            <person name="Wasmuth J.D."/>
            <person name="Zamanian M."/>
            <person name="Zheng Y."/>
            <person name="Cai X."/>
            <person name="Soberon X."/>
            <person name="Olson P.D."/>
            <person name="Laclette J.P."/>
            <person name="Brehm K."/>
            <person name="Berriman M."/>
            <person name="Garciarrubio A."/>
            <person name="Bobes R.J."/>
            <person name="Fragoso G."/>
            <person name="Sanchez-Flores A."/>
            <person name="Estrada K."/>
            <person name="Cevallos M.A."/>
            <person name="Morett E."/>
            <person name="Gonzalez V."/>
            <person name="Portillo T."/>
            <person name="Ochoa-Leyva A."/>
            <person name="Jose M.V."/>
            <person name="Sciutto E."/>
            <person name="Landa A."/>
            <person name="Jimenez L."/>
            <person name="Valdes V."/>
            <person name="Carrero J.C."/>
            <person name="Larralde C."/>
            <person name="Morales-Montor J."/>
            <person name="Limon-Lason J."/>
            <person name="Soberon X."/>
            <person name="Laclette J.P."/>
        </authorList>
    </citation>
    <scope>NUCLEOTIDE SEQUENCE [LARGE SCALE GENOMIC DNA]</scope>
</reference>
<dbReference type="AlphaFoldDB" id="A0A068WRE0"/>
<name>A0A068WRE0_ECHGR</name>
<organism evidence="2">
    <name type="scientific">Echinococcus granulosus</name>
    <name type="common">Hydatid tapeworm</name>
    <dbReference type="NCBI Taxonomy" id="6210"/>
    <lineage>
        <taxon>Eukaryota</taxon>
        <taxon>Metazoa</taxon>
        <taxon>Spiralia</taxon>
        <taxon>Lophotrochozoa</taxon>
        <taxon>Platyhelminthes</taxon>
        <taxon>Cestoda</taxon>
        <taxon>Eucestoda</taxon>
        <taxon>Cyclophyllidea</taxon>
        <taxon>Taeniidae</taxon>
        <taxon>Echinococcus</taxon>
        <taxon>Echinococcus granulosus group</taxon>
    </lineage>
</organism>
<reference evidence="4" key="3">
    <citation type="submission" date="2020-10" db="UniProtKB">
        <authorList>
            <consortium name="WormBaseParasite"/>
        </authorList>
    </citation>
    <scope>IDENTIFICATION</scope>
</reference>
<keyword evidence="1" id="KW-0732">Signal</keyword>
<proteinExistence type="predicted"/>
<evidence type="ECO:0000313" key="2">
    <source>
        <dbReference type="EMBL" id="CDS22339.1"/>
    </source>
</evidence>
<protein>
    <submittedName>
        <fullName evidence="2 4">Expressed protein</fullName>
    </submittedName>
</protein>
<evidence type="ECO:0000256" key="1">
    <source>
        <dbReference type="SAM" id="SignalP"/>
    </source>
</evidence>
<dbReference type="Proteomes" id="UP000492820">
    <property type="component" value="Unassembled WGS sequence"/>
</dbReference>
<feature type="chain" id="PRO_5035983658" evidence="1">
    <location>
        <begin position="20"/>
        <end position="77"/>
    </location>
</feature>